<keyword evidence="2" id="KW-1185">Reference proteome</keyword>
<dbReference type="AlphaFoldDB" id="A0A1I6I4F5"/>
<evidence type="ECO:0000313" key="2">
    <source>
        <dbReference type="Proteomes" id="UP000199478"/>
    </source>
</evidence>
<dbReference type="Proteomes" id="UP000199478">
    <property type="component" value="Unassembled WGS sequence"/>
</dbReference>
<reference evidence="2" key="1">
    <citation type="submission" date="2016-10" db="EMBL/GenBank/DDBJ databases">
        <authorList>
            <person name="Varghese N."/>
            <person name="Submissions S."/>
        </authorList>
    </citation>
    <scope>NUCLEOTIDE SEQUENCE [LARGE SCALE GENOMIC DNA]</scope>
    <source>
        <strain evidence="2">DSM 26879</strain>
    </source>
</reference>
<protein>
    <submittedName>
        <fullName evidence="1">Uncharacterized protein</fullName>
    </submittedName>
</protein>
<dbReference type="RefSeq" id="WP_090201855.1">
    <property type="nucleotide sequence ID" value="NZ_FOYP01000006.1"/>
</dbReference>
<sequence length="65" mass="7499">MITTTLEHCPRLELSSHLDDLEGTLMHLIEQGRAEDLHEVNAIIRLAHRSILRIFRDGDLVAFKH</sequence>
<gene>
    <name evidence="1" type="ORF">SAMN04488005_3277</name>
</gene>
<organism evidence="1 2">
    <name type="scientific">Yoonia tamlensis</name>
    <dbReference type="NCBI Taxonomy" id="390270"/>
    <lineage>
        <taxon>Bacteria</taxon>
        <taxon>Pseudomonadati</taxon>
        <taxon>Pseudomonadota</taxon>
        <taxon>Alphaproteobacteria</taxon>
        <taxon>Rhodobacterales</taxon>
        <taxon>Paracoccaceae</taxon>
        <taxon>Yoonia</taxon>
    </lineage>
</organism>
<evidence type="ECO:0000313" key="1">
    <source>
        <dbReference type="EMBL" id="SFR61591.1"/>
    </source>
</evidence>
<proteinExistence type="predicted"/>
<accession>A0A1I6I4F5</accession>
<name>A0A1I6I4F5_9RHOB</name>
<dbReference type="EMBL" id="FOYP01000006">
    <property type="protein sequence ID" value="SFR61591.1"/>
    <property type="molecule type" value="Genomic_DNA"/>
</dbReference>